<dbReference type="KEGG" id="dtm:BJL86_3078"/>
<dbReference type="InterPro" id="IPR001584">
    <property type="entry name" value="Integrase_cat-core"/>
</dbReference>
<gene>
    <name evidence="2" type="ORF">BJL86_3078</name>
    <name evidence="3" type="ORF">BJL86_3274</name>
</gene>
<dbReference type="EMBL" id="CP015961">
    <property type="protein sequence ID" value="ANI93837.1"/>
    <property type="molecule type" value="Genomic_DNA"/>
</dbReference>
<dbReference type="Pfam" id="PF00665">
    <property type="entry name" value="rve"/>
    <property type="match status" value="1"/>
</dbReference>
<dbReference type="Proteomes" id="UP000186104">
    <property type="component" value="Chromosome"/>
</dbReference>
<evidence type="ECO:0000259" key="1">
    <source>
        <dbReference type="PROSITE" id="PS50994"/>
    </source>
</evidence>
<dbReference type="PANTHER" id="PTHR46889">
    <property type="entry name" value="TRANSPOSASE INSF FOR INSERTION SEQUENCE IS3B-RELATED"/>
    <property type="match status" value="1"/>
</dbReference>
<dbReference type="InterPro" id="IPR048020">
    <property type="entry name" value="Transpos_IS3"/>
</dbReference>
<dbReference type="EMBL" id="CP015961">
    <property type="protein sequence ID" value="ANI94033.1"/>
    <property type="molecule type" value="Genomic_DNA"/>
</dbReference>
<dbReference type="SUPFAM" id="SSF53098">
    <property type="entry name" value="Ribonuclease H-like"/>
    <property type="match status" value="1"/>
</dbReference>
<dbReference type="PANTHER" id="PTHR46889:SF4">
    <property type="entry name" value="TRANSPOSASE INSO FOR INSERTION SEQUENCE ELEMENT IS911B-RELATED"/>
    <property type="match status" value="1"/>
</dbReference>
<dbReference type="STRING" id="499555.BJL86_3078"/>
<dbReference type="Gene3D" id="3.30.420.10">
    <property type="entry name" value="Ribonuclease H-like superfamily/Ribonuclease H"/>
    <property type="match status" value="1"/>
</dbReference>
<dbReference type="PROSITE" id="PS50994">
    <property type="entry name" value="INTEGRASE"/>
    <property type="match status" value="1"/>
</dbReference>
<evidence type="ECO:0000313" key="3">
    <source>
        <dbReference type="EMBL" id="ANI94033.1"/>
    </source>
</evidence>
<sequence length="318" mass="35796">MRAEGFAVESILRVLRQQGLRIAARTYRSWKRPGHIAARTVTDAQVEDKIRTFAWRINPVTGRVQMTPEGLYGRRKWVALLRRQEGLAGTSRGAVDRAMRTLGLEGVRRVKKLRTTIPDPNGKRAADLLNRDFTAPAPNRVWVTDFTYVRTWAGFVYVAFVVDVFAQRIVGWHASTCKKVDLVMTPLRIALWQRDREGNPVSPGDLIHHSDAGSQYTAIRLTEHLALEGISPSIGTVGDAYDNALMETINGLYKTECIRTTIFHSGPFRTLADVEFATAGWVDWYNNRRLHGSLGMLTPVESEALHYEALTREPAPTK</sequence>
<feature type="domain" description="Integrase catalytic" evidence="1">
    <location>
        <begin position="134"/>
        <end position="307"/>
    </location>
</feature>
<dbReference type="GO" id="GO:0003676">
    <property type="term" value="F:nucleic acid binding"/>
    <property type="evidence" value="ECO:0007669"/>
    <property type="project" value="InterPro"/>
</dbReference>
<reference evidence="2 4" key="1">
    <citation type="submission" date="2016-06" db="EMBL/GenBank/DDBJ databases">
        <title>Complete genome sequence of a saline-alkali tolerant type strain Dietzia timorensis ID05-A0528T.</title>
        <authorList>
            <person name="Wu X."/>
        </authorList>
    </citation>
    <scope>NUCLEOTIDE SEQUENCE [LARGE SCALE GENOMIC DNA]</scope>
    <source>
        <strain evidence="2 4">ID05-A0528</strain>
    </source>
</reference>
<dbReference type="InterPro" id="IPR036397">
    <property type="entry name" value="RNaseH_sf"/>
</dbReference>
<dbReference type="InterPro" id="IPR012337">
    <property type="entry name" value="RNaseH-like_sf"/>
</dbReference>
<dbReference type="AlphaFoldDB" id="A0A173LQV8"/>
<evidence type="ECO:0000313" key="4">
    <source>
        <dbReference type="Proteomes" id="UP000186104"/>
    </source>
</evidence>
<name>A0A173LQV8_9ACTN</name>
<evidence type="ECO:0000313" key="2">
    <source>
        <dbReference type="EMBL" id="ANI93837.1"/>
    </source>
</evidence>
<organism evidence="2 4">
    <name type="scientific">Dietzia timorensis</name>
    <dbReference type="NCBI Taxonomy" id="499555"/>
    <lineage>
        <taxon>Bacteria</taxon>
        <taxon>Bacillati</taxon>
        <taxon>Actinomycetota</taxon>
        <taxon>Actinomycetes</taxon>
        <taxon>Mycobacteriales</taxon>
        <taxon>Dietziaceae</taxon>
        <taxon>Dietzia</taxon>
    </lineage>
</organism>
<protein>
    <submittedName>
        <fullName evidence="2">Putative transposase for insertion sequence element IS986/IS6110</fullName>
    </submittedName>
</protein>
<dbReference type="KEGG" id="dtm:BJL86_3274"/>
<keyword evidence="4" id="KW-1185">Reference proteome</keyword>
<dbReference type="Pfam" id="PF13333">
    <property type="entry name" value="rve_2"/>
    <property type="match status" value="1"/>
</dbReference>
<accession>A0A173LQV8</accession>
<dbReference type="GO" id="GO:0015074">
    <property type="term" value="P:DNA integration"/>
    <property type="evidence" value="ECO:0007669"/>
    <property type="project" value="InterPro"/>
</dbReference>
<dbReference type="InterPro" id="IPR050900">
    <property type="entry name" value="Transposase_IS3/IS150/IS904"/>
</dbReference>
<dbReference type="NCBIfam" id="NF033516">
    <property type="entry name" value="transpos_IS3"/>
    <property type="match status" value="1"/>
</dbReference>
<proteinExistence type="predicted"/>